<evidence type="ECO:0000313" key="2">
    <source>
        <dbReference type="Proteomes" id="UP000011115"/>
    </source>
</evidence>
<organism evidence="1 2">
    <name type="scientific">Solanum tuberosum</name>
    <name type="common">Potato</name>
    <dbReference type="NCBI Taxonomy" id="4113"/>
    <lineage>
        <taxon>Eukaryota</taxon>
        <taxon>Viridiplantae</taxon>
        <taxon>Streptophyta</taxon>
        <taxon>Embryophyta</taxon>
        <taxon>Tracheophyta</taxon>
        <taxon>Spermatophyta</taxon>
        <taxon>Magnoliopsida</taxon>
        <taxon>eudicotyledons</taxon>
        <taxon>Gunneridae</taxon>
        <taxon>Pentapetalae</taxon>
        <taxon>asterids</taxon>
        <taxon>lamiids</taxon>
        <taxon>Solanales</taxon>
        <taxon>Solanaceae</taxon>
        <taxon>Solanoideae</taxon>
        <taxon>Solaneae</taxon>
        <taxon>Solanum</taxon>
    </lineage>
</organism>
<proteinExistence type="predicted"/>
<protein>
    <submittedName>
        <fullName evidence="1">Uncharacterized protein</fullName>
    </submittedName>
</protein>
<dbReference type="Gramene" id="PGSC0003DMT400066726">
    <property type="protein sequence ID" value="PGSC0003DMT400066726"/>
    <property type="gene ID" value="PGSC0003DMG400025928"/>
</dbReference>
<keyword evidence="2" id="KW-1185">Reference proteome</keyword>
<reference evidence="2" key="1">
    <citation type="journal article" date="2011" name="Nature">
        <title>Genome sequence and analysis of the tuber crop potato.</title>
        <authorList>
            <consortium name="The Potato Genome Sequencing Consortium"/>
        </authorList>
    </citation>
    <scope>NUCLEOTIDE SEQUENCE [LARGE SCALE GENOMIC DNA]</scope>
    <source>
        <strain evidence="2">cv. DM1-3 516 R44</strain>
    </source>
</reference>
<dbReference type="HOGENOM" id="CLU_2642835_0_0_1"/>
<accession>M1CG29</accession>
<dbReference type="AlphaFoldDB" id="M1CG29"/>
<dbReference type="EnsemblPlants" id="PGSC0003DMT400066726">
    <property type="protein sequence ID" value="PGSC0003DMT400066726"/>
    <property type="gene ID" value="PGSC0003DMG400025928"/>
</dbReference>
<sequence length="77" mass="9448">MEEAIDDWLLRQMHWLRREDVIAQGIKWIQDIHKEIIHCSAMGESVKRGWYDHHKRGQPSWRFKLAVEEEEKNEHKK</sequence>
<dbReference type="ExpressionAtlas" id="M1CG29">
    <property type="expression patterns" value="differential"/>
</dbReference>
<evidence type="ECO:0000313" key="1">
    <source>
        <dbReference type="EnsemblPlants" id="PGSC0003DMT400066726"/>
    </source>
</evidence>
<name>M1CG29_SOLTU</name>
<reference evidence="1" key="2">
    <citation type="submission" date="2015-06" db="UniProtKB">
        <authorList>
            <consortium name="EnsemblPlants"/>
        </authorList>
    </citation>
    <scope>IDENTIFICATION</scope>
    <source>
        <strain evidence="1">DM1-3 516 R44</strain>
    </source>
</reference>
<dbReference type="Proteomes" id="UP000011115">
    <property type="component" value="Unassembled WGS sequence"/>
</dbReference>